<dbReference type="Proteomes" id="UP000183832">
    <property type="component" value="Unassembled WGS sequence"/>
</dbReference>
<dbReference type="EMBL" id="CVRI01000067">
    <property type="protein sequence ID" value="CRL06917.1"/>
    <property type="molecule type" value="Genomic_DNA"/>
</dbReference>
<accession>A0A1J1J3A4</accession>
<proteinExistence type="predicted"/>
<protein>
    <submittedName>
        <fullName evidence="1">CLUMA_CG019732, isoform A</fullName>
    </submittedName>
</protein>
<name>A0A1J1J3A4_9DIPT</name>
<evidence type="ECO:0000313" key="2">
    <source>
        <dbReference type="Proteomes" id="UP000183832"/>
    </source>
</evidence>
<sequence>MSLSLKSVHFKPQDLPLSPHHLSIAHCKPYQHNSFRTNIRCLTDTSRNKFHHQQPLCLSLIDVQQYTQVPQYDPKE</sequence>
<organism evidence="1 2">
    <name type="scientific">Clunio marinus</name>
    <dbReference type="NCBI Taxonomy" id="568069"/>
    <lineage>
        <taxon>Eukaryota</taxon>
        <taxon>Metazoa</taxon>
        <taxon>Ecdysozoa</taxon>
        <taxon>Arthropoda</taxon>
        <taxon>Hexapoda</taxon>
        <taxon>Insecta</taxon>
        <taxon>Pterygota</taxon>
        <taxon>Neoptera</taxon>
        <taxon>Endopterygota</taxon>
        <taxon>Diptera</taxon>
        <taxon>Nematocera</taxon>
        <taxon>Chironomoidea</taxon>
        <taxon>Chironomidae</taxon>
        <taxon>Clunio</taxon>
    </lineage>
</organism>
<evidence type="ECO:0000313" key="1">
    <source>
        <dbReference type="EMBL" id="CRL06917.1"/>
    </source>
</evidence>
<reference evidence="1 2" key="1">
    <citation type="submission" date="2015-04" db="EMBL/GenBank/DDBJ databases">
        <authorList>
            <person name="Syromyatnikov M.Y."/>
            <person name="Popov V.N."/>
        </authorList>
    </citation>
    <scope>NUCLEOTIDE SEQUENCE [LARGE SCALE GENOMIC DNA]</scope>
</reference>
<keyword evidence="2" id="KW-1185">Reference proteome</keyword>
<gene>
    <name evidence="1" type="ORF">CLUMA_CG019732</name>
</gene>
<dbReference type="AlphaFoldDB" id="A0A1J1J3A4"/>